<dbReference type="InterPro" id="IPR018030">
    <property type="entry name" value="Fimbrial_membr_usher_CS"/>
</dbReference>
<keyword evidence="1" id="KW-1029">Fimbrium biogenesis</keyword>
<dbReference type="EMBL" id="CP013389">
    <property type="protein sequence ID" value="AOJ11804.1"/>
    <property type="molecule type" value="Genomic_DNA"/>
</dbReference>
<dbReference type="Gene3D" id="2.60.40.2070">
    <property type="match status" value="1"/>
</dbReference>
<dbReference type="GO" id="GO:0009279">
    <property type="term" value="C:cell outer membrane"/>
    <property type="evidence" value="ECO:0007669"/>
    <property type="project" value="UniProtKB-SubCell"/>
</dbReference>
<dbReference type="Pfam" id="PF13953">
    <property type="entry name" value="PapC_C"/>
    <property type="match status" value="1"/>
</dbReference>
<dbReference type="InterPro" id="IPR042186">
    <property type="entry name" value="FimD_plug_dom"/>
</dbReference>
<evidence type="ECO:0000256" key="1">
    <source>
        <dbReference type="RuleBase" id="RU003884"/>
    </source>
</evidence>
<protein>
    <submittedName>
        <fullName evidence="3">Usher protein</fullName>
    </submittedName>
</protein>
<dbReference type="Pfam" id="PF00577">
    <property type="entry name" value="Usher"/>
    <property type="match status" value="2"/>
</dbReference>
<evidence type="ECO:0000313" key="4">
    <source>
        <dbReference type="Proteomes" id="UP000067711"/>
    </source>
</evidence>
<dbReference type="Gene3D" id="2.60.40.3110">
    <property type="match status" value="1"/>
</dbReference>
<comment type="subcellular location">
    <subcellularLocation>
        <location evidence="1">Cell outer membrane</location>
        <topology evidence="1">Multi-pass membrane protein</topology>
    </subcellularLocation>
</comment>
<feature type="domain" description="PapC-like C-terminal" evidence="2">
    <location>
        <begin position="678"/>
        <end position="738"/>
    </location>
</feature>
<comment type="similarity">
    <text evidence="1">Belongs to the fimbrial export usher family.</text>
</comment>
<organism evidence="3 4">
    <name type="scientific">Burkholderia mayonis</name>
    <dbReference type="NCBI Taxonomy" id="1385591"/>
    <lineage>
        <taxon>Bacteria</taxon>
        <taxon>Pseudomonadati</taxon>
        <taxon>Pseudomonadota</taxon>
        <taxon>Betaproteobacteria</taxon>
        <taxon>Burkholderiales</taxon>
        <taxon>Burkholderiaceae</taxon>
        <taxon>Burkholderia</taxon>
        <taxon>pseudomallei group</taxon>
    </lineage>
</organism>
<gene>
    <name evidence="3" type="ORF">WS71_17505</name>
</gene>
<dbReference type="InterPro" id="IPR043142">
    <property type="entry name" value="PapC-like_C_sf"/>
</dbReference>
<keyword evidence="1" id="KW-0472">Membrane</keyword>
<evidence type="ECO:0000259" key="2">
    <source>
        <dbReference type="Pfam" id="PF13953"/>
    </source>
</evidence>
<evidence type="ECO:0000313" key="3">
    <source>
        <dbReference type="EMBL" id="AOJ11804.1"/>
    </source>
</evidence>
<dbReference type="GO" id="GO:0009297">
    <property type="term" value="P:pilus assembly"/>
    <property type="evidence" value="ECO:0007669"/>
    <property type="project" value="InterPro"/>
</dbReference>
<dbReference type="InterPro" id="IPR025949">
    <property type="entry name" value="PapC-like_C"/>
</dbReference>
<dbReference type="PANTHER" id="PTHR30451">
    <property type="entry name" value="OUTER MEMBRANE USHER PROTEIN"/>
    <property type="match status" value="1"/>
</dbReference>
<keyword evidence="1" id="KW-0998">Cell outer membrane</keyword>
<reference evidence="3 4" key="1">
    <citation type="submission" date="2015-12" db="EMBL/GenBank/DDBJ databases">
        <title>Diversity of Burkholderia near neighbor genomes.</title>
        <authorList>
            <person name="Sahl J."/>
            <person name="Wagner D."/>
            <person name="Keim P."/>
        </authorList>
    </citation>
    <scope>NUCLEOTIDE SEQUENCE [LARGE SCALE GENOMIC DNA]</scope>
    <source>
        <strain evidence="3 4">BDU8</strain>
    </source>
</reference>
<dbReference type="PROSITE" id="PS01151">
    <property type="entry name" value="FIMBRIAL_USHER"/>
    <property type="match status" value="1"/>
</dbReference>
<keyword evidence="1" id="KW-0813">Transport</keyword>
<dbReference type="AlphaFoldDB" id="A0A1B4G7A4"/>
<sequence length="757" mass="80321">MTFAEESPMAATQTPPATGAANELLFQVDINRQGLDETATLIKANNGDFYASADDLKRWRLKLPEVQPLVVDDVQFYPLKAIAGLAYTADEQSLTIAITVPAQAFVGMSFDETNKNRPHAVEPGVGGFFNYDLLVERAAGQTHGSGLFELGFFNRFGVGVGSFLADDSGTTRRLTRLETTWTVDRPDKLASLRIGDTISRPGMWGRAVRFGGIQYATNFLTQPGFVTIPLQGVSGQAVLPSTVDVYVNNALTSRRDVAPGPFSISNVPVVTGQGDVQVVVRDVMGREQVITQAFYASANLLAKGLQDFSFEVGAVRRDFGLASNSYGPWFASATYRKGLTDWFTGELHSEVETSQQNIGVGAVVLAPPFGVVNASMAASRSPAGPGALATIGIESVTSAFTVGAHAQWATPHFAQLGLDQGVPAPKLLTSVNIGMSAGRFGSVGLAHVFADNRDHNPIQLLSLSYNVQLGRVGFMSFSVSKPLSGNGATSVGIAWTLPLDSRTSASATMTRQPGSTEFLAQVQRSLPVGDGFGYSVQAGNTIQDASASLQTRVGTYNVEVAANRGRAGVRASAAGGVAFIDGTPRLSRQVTDSFALVKVPGFPNVGVYADNQLVSHTDADGVALLPRLRAYENNPVSIEQADLPFDAKIGTLKLDAVPYFRSGMVLEFPITRSHGAVLTIDLESGGHLPAGAIVKVAGQAEEFPVGHDGIVYLTGLSTQNRLQASWHDQQCDMTVRFPAGDDPLPDLGTYLCKGVKP</sequence>
<dbReference type="Gene3D" id="2.60.40.2610">
    <property type="entry name" value="Outer membrane usher protein FimD, plug domain"/>
    <property type="match status" value="1"/>
</dbReference>
<dbReference type="PANTHER" id="PTHR30451:SF5">
    <property type="entry name" value="SLR0019 PROTEIN"/>
    <property type="match status" value="1"/>
</dbReference>
<accession>A0A1B4G7A4</accession>
<proteinExistence type="inferred from homology"/>
<dbReference type="GO" id="GO:0015473">
    <property type="term" value="F:fimbrial usher porin activity"/>
    <property type="evidence" value="ECO:0007669"/>
    <property type="project" value="InterPro"/>
</dbReference>
<dbReference type="InterPro" id="IPR000015">
    <property type="entry name" value="Fimb_usher"/>
</dbReference>
<keyword evidence="1" id="KW-0812">Transmembrane</keyword>
<name>A0A1B4G7A4_9BURK</name>
<dbReference type="Proteomes" id="UP000067711">
    <property type="component" value="Chromosome 1"/>
</dbReference>